<feature type="transmembrane region" description="Helical" evidence="6">
    <location>
        <begin position="316"/>
        <end position="335"/>
    </location>
</feature>
<evidence type="ECO:0000256" key="1">
    <source>
        <dbReference type="ARBA" id="ARBA00004141"/>
    </source>
</evidence>
<evidence type="ECO:0000256" key="4">
    <source>
        <dbReference type="ARBA" id="ARBA00022989"/>
    </source>
</evidence>
<feature type="transmembrane region" description="Helical" evidence="6">
    <location>
        <begin position="341"/>
        <end position="361"/>
    </location>
</feature>
<feature type="transmembrane region" description="Helical" evidence="6">
    <location>
        <begin position="140"/>
        <end position="158"/>
    </location>
</feature>
<sequence length="406" mass="42719">MRTLLQIALGIIAAIGGFLDIGDLVFNIQAGATFGYDLLWAVVVGVVGIGVYAEMSGRVAAVTKRPVFDVIRERLGYTAGLVTLLASQAVNLLTIAAEIGGVAIILQLLFDAPFSLFALLATVGLGLIIWVLPFGGLERVFGYTGLLLLVFLAAALHHGPDWSATAGGLVPEAKGSTLYWYFVVGVIAAALMPYEVYFYSSGAVEERWGPRDLRVNRLNVVVGYGIGAILSMSLMVVAAQLFLPTGVDPTSLGTVALAAQIPFGEVGLLVALLGMLAAIGGAAVDASLAGAYNLAQFHGWEWGRYRRARDAPRFTLTWIGFLAAGFALVCTGVDPVDITEYSVIFSVVALPLTYLPVLLIARDRTYMGEHANGRIATTLGWVYLVLICGLAVAAIPLLLATNAGGG</sequence>
<protein>
    <submittedName>
        <fullName evidence="7">Divalent metal cation transporter</fullName>
    </submittedName>
</protein>
<feature type="transmembrane region" description="Helical" evidence="6">
    <location>
        <begin position="38"/>
        <end position="55"/>
    </location>
</feature>
<feature type="transmembrane region" description="Helical" evidence="6">
    <location>
        <begin position="381"/>
        <end position="400"/>
    </location>
</feature>
<feature type="transmembrane region" description="Helical" evidence="6">
    <location>
        <begin position="114"/>
        <end position="133"/>
    </location>
</feature>
<feature type="transmembrane region" description="Helical" evidence="6">
    <location>
        <begin position="178"/>
        <end position="199"/>
    </location>
</feature>
<evidence type="ECO:0000256" key="3">
    <source>
        <dbReference type="ARBA" id="ARBA00022692"/>
    </source>
</evidence>
<dbReference type="Proteomes" id="UP001277761">
    <property type="component" value="Unassembled WGS sequence"/>
</dbReference>
<keyword evidence="5 6" id="KW-0472">Membrane</keyword>
<keyword evidence="8" id="KW-1185">Reference proteome</keyword>
<dbReference type="RefSeq" id="WP_319954514.1">
    <property type="nucleotide sequence ID" value="NZ_JAXAVX010000005.1"/>
</dbReference>
<accession>A0ABU4VNK4</accession>
<feature type="transmembrane region" description="Helical" evidence="6">
    <location>
        <begin position="75"/>
        <end position="108"/>
    </location>
</feature>
<feature type="transmembrane region" description="Helical" evidence="6">
    <location>
        <begin position="7"/>
        <end position="26"/>
    </location>
</feature>
<evidence type="ECO:0000313" key="8">
    <source>
        <dbReference type="Proteomes" id="UP001277761"/>
    </source>
</evidence>
<dbReference type="PANTHER" id="PTHR11706">
    <property type="entry name" value="SOLUTE CARRIER PROTEIN FAMILY 11 MEMBER"/>
    <property type="match status" value="1"/>
</dbReference>
<dbReference type="PANTHER" id="PTHR11706:SF33">
    <property type="entry name" value="NATURAL RESISTANCE-ASSOCIATED MACROPHAGE PROTEIN 2"/>
    <property type="match status" value="1"/>
</dbReference>
<gene>
    <name evidence="7" type="ORF">SK069_12190</name>
</gene>
<dbReference type="Pfam" id="PF01566">
    <property type="entry name" value="Nramp"/>
    <property type="match status" value="1"/>
</dbReference>
<feature type="transmembrane region" description="Helical" evidence="6">
    <location>
        <begin position="220"/>
        <end position="243"/>
    </location>
</feature>
<organism evidence="7 8">
    <name type="scientific">Patulibacter brassicae</name>
    <dbReference type="NCBI Taxonomy" id="1705717"/>
    <lineage>
        <taxon>Bacteria</taxon>
        <taxon>Bacillati</taxon>
        <taxon>Actinomycetota</taxon>
        <taxon>Thermoleophilia</taxon>
        <taxon>Solirubrobacterales</taxon>
        <taxon>Patulibacteraceae</taxon>
        <taxon>Patulibacter</taxon>
    </lineage>
</organism>
<proteinExistence type="predicted"/>
<evidence type="ECO:0000256" key="2">
    <source>
        <dbReference type="ARBA" id="ARBA00022448"/>
    </source>
</evidence>
<evidence type="ECO:0000256" key="5">
    <source>
        <dbReference type="ARBA" id="ARBA00023136"/>
    </source>
</evidence>
<comment type="caution">
    <text evidence="7">The sequence shown here is derived from an EMBL/GenBank/DDBJ whole genome shotgun (WGS) entry which is preliminary data.</text>
</comment>
<feature type="transmembrane region" description="Helical" evidence="6">
    <location>
        <begin position="268"/>
        <end position="295"/>
    </location>
</feature>
<comment type="subcellular location">
    <subcellularLocation>
        <location evidence="1">Membrane</location>
        <topology evidence="1">Multi-pass membrane protein</topology>
    </subcellularLocation>
</comment>
<reference evidence="7 8" key="1">
    <citation type="submission" date="2023-11" db="EMBL/GenBank/DDBJ databases">
        <authorList>
            <person name="Xu M."/>
            <person name="Jiang T."/>
        </authorList>
    </citation>
    <scope>NUCLEOTIDE SEQUENCE [LARGE SCALE GENOMIC DNA]</scope>
    <source>
        <strain evidence="7 8">SD</strain>
    </source>
</reference>
<keyword evidence="2" id="KW-0813">Transport</keyword>
<name>A0ABU4VNK4_9ACTN</name>
<keyword evidence="4 6" id="KW-1133">Transmembrane helix</keyword>
<evidence type="ECO:0000313" key="7">
    <source>
        <dbReference type="EMBL" id="MDX8152360.1"/>
    </source>
</evidence>
<dbReference type="InterPro" id="IPR001046">
    <property type="entry name" value="NRAMP_fam"/>
</dbReference>
<evidence type="ECO:0000256" key="6">
    <source>
        <dbReference type="SAM" id="Phobius"/>
    </source>
</evidence>
<keyword evidence="3 6" id="KW-0812">Transmembrane</keyword>
<dbReference type="EMBL" id="JAXAVX010000005">
    <property type="protein sequence ID" value="MDX8152360.1"/>
    <property type="molecule type" value="Genomic_DNA"/>
</dbReference>